<comment type="similarity">
    <text evidence="1">Belongs to the short-chain dehydrogenases/reductases (SDR) family.</text>
</comment>
<name>A0A2G5D491_AQUCA</name>
<evidence type="ECO:0000256" key="2">
    <source>
        <dbReference type="ARBA" id="ARBA00066949"/>
    </source>
</evidence>
<dbReference type="PANTHER" id="PTHR42820">
    <property type="entry name" value="SHORT-CHAIN DEHYDROGENASE REDUCTASE"/>
    <property type="match status" value="1"/>
</dbReference>
<evidence type="ECO:0000256" key="3">
    <source>
        <dbReference type="ARBA" id="ARBA00071098"/>
    </source>
</evidence>
<organism evidence="4 5">
    <name type="scientific">Aquilegia coerulea</name>
    <name type="common">Rocky mountain columbine</name>
    <dbReference type="NCBI Taxonomy" id="218851"/>
    <lineage>
        <taxon>Eukaryota</taxon>
        <taxon>Viridiplantae</taxon>
        <taxon>Streptophyta</taxon>
        <taxon>Embryophyta</taxon>
        <taxon>Tracheophyta</taxon>
        <taxon>Spermatophyta</taxon>
        <taxon>Magnoliopsida</taxon>
        <taxon>Ranunculales</taxon>
        <taxon>Ranunculaceae</taxon>
        <taxon>Thalictroideae</taxon>
        <taxon>Aquilegia</taxon>
    </lineage>
</organism>
<dbReference type="EMBL" id="KZ305045">
    <property type="protein sequence ID" value="PIA38331.1"/>
    <property type="molecule type" value="Genomic_DNA"/>
</dbReference>
<dbReference type="InParanoid" id="A0A2G5D491"/>
<dbReference type="NCBIfam" id="NF005559">
    <property type="entry name" value="PRK07231.1"/>
    <property type="match status" value="1"/>
</dbReference>
<dbReference type="Pfam" id="PF13561">
    <property type="entry name" value="adh_short_C2"/>
    <property type="match status" value="1"/>
</dbReference>
<dbReference type="OrthoDB" id="294295at2759"/>
<dbReference type="AlphaFoldDB" id="A0A2G5D491"/>
<keyword evidence="5" id="KW-1185">Reference proteome</keyword>
<evidence type="ECO:0000313" key="5">
    <source>
        <dbReference type="Proteomes" id="UP000230069"/>
    </source>
</evidence>
<dbReference type="PROSITE" id="PS00061">
    <property type="entry name" value="ADH_SHORT"/>
    <property type="match status" value="1"/>
</dbReference>
<dbReference type="Gene3D" id="3.40.50.720">
    <property type="entry name" value="NAD(P)-binding Rossmann-like Domain"/>
    <property type="match status" value="1"/>
</dbReference>
<evidence type="ECO:0000256" key="1">
    <source>
        <dbReference type="ARBA" id="ARBA00006484"/>
    </source>
</evidence>
<dbReference type="GO" id="GO:0120529">
    <property type="term" value="F:secoisolariciresinol dehydrogenase activity"/>
    <property type="evidence" value="ECO:0007669"/>
    <property type="project" value="UniProtKB-EC"/>
</dbReference>
<dbReference type="InterPro" id="IPR036291">
    <property type="entry name" value="NAD(P)-bd_dom_sf"/>
</dbReference>
<evidence type="ECO:0000313" key="4">
    <source>
        <dbReference type="EMBL" id="PIA38331.1"/>
    </source>
</evidence>
<dbReference type="SUPFAM" id="SSF51735">
    <property type="entry name" value="NAD(P)-binding Rossmann-fold domains"/>
    <property type="match status" value="1"/>
</dbReference>
<dbReference type="STRING" id="218851.A0A2G5D491"/>
<dbReference type="PRINTS" id="PR00080">
    <property type="entry name" value="SDRFAMILY"/>
</dbReference>
<dbReference type="InterPro" id="IPR020904">
    <property type="entry name" value="Sc_DH/Rdtase_CS"/>
</dbReference>
<dbReference type="InterPro" id="IPR002347">
    <property type="entry name" value="SDR_fam"/>
</dbReference>
<dbReference type="EC" id="1.1.1.331" evidence="2"/>
<reference evidence="4 5" key="1">
    <citation type="submission" date="2017-09" db="EMBL/GenBank/DDBJ databases">
        <title>WGS assembly of Aquilegia coerulea Goldsmith.</title>
        <authorList>
            <person name="Hodges S."/>
            <person name="Kramer E."/>
            <person name="Nordborg M."/>
            <person name="Tomkins J."/>
            <person name="Borevitz J."/>
            <person name="Derieg N."/>
            <person name="Yan J."/>
            <person name="Mihaltcheva S."/>
            <person name="Hayes R.D."/>
            <person name="Rokhsar D."/>
        </authorList>
    </citation>
    <scope>NUCLEOTIDE SEQUENCE [LARGE SCALE GENOMIC DNA]</scope>
    <source>
        <strain evidence="5">cv. Goldsmith</strain>
    </source>
</reference>
<dbReference type="Proteomes" id="UP000230069">
    <property type="component" value="Unassembled WGS sequence"/>
</dbReference>
<accession>A0A2G5D491</accession>
<dbReference type="PRINTS" id="PR00081">
    <property type="entry name" value="GDHRDH"/>
</dbReference>
<gene>
    <name evidence="4" type="ORF">AQUCO_02800185v1</name>
</gene>
<proteinExistence type="inferred from homology"/>
<dbReference type="GO" id="GO:0009807">
    <property type="term" value="P:lignan biosynthetic process"/>
    <property type="evidence" value="ECO:0007669"/>
    <property type="project" value="UniProtKB-ARBA"/>
</dbReference>
<protein>
    <recommendedName>
        <fullName evidence="3">Secoisolariciresinol dehydrogenase</fullName>
        <ecNumber evidence="2">1.1.1.331</ecNumber>
    </recommendedName>
</protein>
<dbReference type="PANTHER" id="PTHR42820:SF21">
    <property type="entry name" value="SHORT-CHAIN DEHYDROGENASE REDUCTASE 3B-LIKE"/>
    <property type="match status" value="1"/>
</dbReference>
<sequence length="275" mass="28840">MEVASPVMIKNLLEGKVAIITGGASGIGEATARLFAIEGARMVVIADIQDELGKSVASSIGAHHCTYVHCDVSDENQVKSMVESTVQNYGHLDIMFSNAGITKPNQTLLELDLSLMDHLFAINVRGMAACVKYAGRAMVEGAKGGSIVCTASVSGKIGIDAGLQDYVMSKSAVVGLVRTACCELGKYGIRVNCVSPGAVATPLMMETFGIKSKESAEEAFSCDNSLIGTVLKVNHVADAVLFLASDQSAFVTGHDLVVDGGMLCRAGSNKFLYKH</sequence>
<dbReference type="FunFam" id="3.40.50.720:FF:000084">
    <property type="entry name" value="Short-chain dehydrogenase reductase"/>
    <property type="match status" value="1"/>
</dbReference>